<accession>A0A0B7B425</accession>
<dbReference type="Gene3D" id="2.40.50.730">
    <property type="match status" value="1"/>
</dbReference>
<gene>
    <name evidence="17" type="primary">ORF156849</name>
</gene>
<keyword evidence="11" id="KW-0539">Nucleus</keyword>
<organism evidence="17">
    <name type="scientific">Arion vulgaris</name>
    <dbReference type="NCBI Taxonomy" id="1028688"/>
    <lineage>
        <taxon>Eukaryota</taxon>
        <taxon>Metazoa</taxon>
        <taxon>Spiralia</taxon>
        <taxon>Lophotrochozoa</taxon>
        <taxon>Mollusca</taxon>
        <taxon>Gastropoda</taxon>
        <taxon>Heterobranchia</taxon>
        <taxon>Euthyneura</taxon>
        <taxon>Panpulmonata</taxon>
        <taxon>Eupulmonata</taxon>
        <taxon>Stylommatophora</taxon>
        <taxon>Helicina</taxon>
        <taxon>Arionoidea</taxon>
        <taxon>Arionidae</taxon>
        <taxon>Arion</taxon>
    </lineage>
</organism>
<dbReference type="GO" id="GO:0006273">
    <property type="term" value="P:lagging strand elongation"/>
    <property type="evidence" value="ECO:0007669"/>
    <property type="project" value="TreeGrafter"/>
</dbReference>
<keyword evidence="4 12" id="KW-0548">Nucleotidyltransferase</keyword>
<dbReference type="SMART" id="SM00486">
    <property type="entry name" value="POLBc"/>
    <property type="match status" value="1"/>
</dbReference>
<feature type="region of interest" description="Disordered" evidence="13">
    <location>
        <begin position="713"/>
        <end position="733"/>
    </location>
</feature>
<feature type="domain" description="Zinc finger DNA-directed DNA polymerase family B alpha" evidence="16">
    <location>
        <begin position="1160"/>
        <end position="1308"/>
    </location>
</feature>
<dbReference type="NCBIfam" id="TIGR00592">
    <property type="entry name" value="pol2"/>
    <property type="match status" value="1"/>
</dbReference>
<evidence type="ECO:0000259" key="16">
    <source>
        <dbReference type="Pfam" id="PF08996"/>
    </source>
</evidence>
<feature type="compositionally biased region" description="Polar residues" evidence="13">
    <location>
        <begin position="96"/>
        <end position="118"/>
    </location>
</feature>
<dbReference type="GO" id="GO:0000166">
    <property type="term" value="F:nucleotide binding"/>
    <property type="evidence" value="ECO:0007669"/>
    <property type="project" value="InterPro"/>
</dbReference>
<dbReference type="GO" id="GO:0003887">
    <property type="term" value="F:DNA-directed DNA polymerase activity"/>
    <property type="evidence" value="ECO:0007669"/>
    <property type="project" value="UniProtKB-KW"/>
</dbReference>
<dbReference type="GO" id="GO:0033554">
    <property type="term" value="P:cellular response to stress"/>
    <property type="evidence" value="ECO:0007669"/>
    <property type="project" value="UniProtKB-ARBA"/>
</dbReference>
<protein>
    <recommendedName>
        <fullName evidence="12">DNA polymerase</fullName>
        <ecNumber evidence="12">2.7.7.7</ecNumber>
    </recommendedName>
</protein>
<dbReference type="InterPro" id="IPR023211">
    <property type="entry name" value="DNA_pol_palm_dom_sf"/>
</dbReference>
<dbReference type="CDD" id="cd05532">
    <property type="entry name" value="POLBc_alpha"/>
    <property type="match status" value="1"/>
</dbReference>
<dbReference type="GO" id="GO:1902975">
    <property type="term" value="P:mitotic DNA replication initiation"/>
    <property type="evidence" value="ECO:0007669"/>
    <property type="project" value="InterPro"/>
</dbReference>
<dbReference type="Pfam" id="PF00136">
    <property type="entry name" value="DNA_pol_B"/>
    <property type="match status" value="1"/>
</dbReference>
<evidence type="ECO:0000256" key="8">
    <source>
        <dbReference type="ARBA" id="ARBA00022833"/>
    </source>
</evidence>
<dbReference type="FunFam" id="1.10.132.60:FF:000004">
    <property type="entry name" value="DNA polymerase"/>
    <property type="match status" value="1"/>
</dbReference>
<dbReference type="GO" id="GO:0008270">
    <property type="term" value="F:zinc ion binding"/>
    <property type="evidence" value="ECO:0007669"/>
    <property type="project" value="UniProtKB-KW"/>
</dbReference>
<dbReference type="PROSITE" id="PS00116">
    <property type="entry name" value="DNA_POLYMERASE_B"/>
    <property type="match status" value="1"/>
</dbReference>
<dbReference type="Gene3D" id="3.30.70.2820">
    <property type="match status" value="1"/>
</dbReference>
<dbReference type="Gene3D" id="1.10.287.690">
    <property type="entry name" value="Helix hairpin bin"/>
    <property type="match status" value="1"/>
</dbReference>
<dbReference type="InterPro" id="IPR036397">
    <property type="entry name" value="RNaseH_sf"/>
</dbReference>
<dbReference type="SUPFAM" id="SSF53098">
    <property type="entry name" value="Ribonuclease H-like"/>
    <property type="match status" value="1"/>
</dbReference>
<feature type="compositionally biased region" description="Acidic residues" evidence="13">
    <location>
        <begin position="119"/>
        <end position="129"/>
    </location>
</feature>
<dbReference type="InterPro" id="IPR017964">
    <property type="entry name" value="DNA-dir_DNA_pol_B_CS"/>
</dbReference>
<dbReference type="InterPro" id="IPR015088">
    <property type="entry name" value="Znf_DNA-dir_DNA_pol_B_alpha"/>
</dbReference>
<proteinExistence type="inferred from homology"/>
<evidence type="ECO:0000256" key="9">
    <source>
        <dbReference type="ARBA" id="ARBA00022932"/>
    </source>
</evidence>
<dbReference type="FunFam" id="1.10.287.690:FF:000003">
    <property type="entry name" value="DNA polymerase"/>
    <property type="match status" value="1"/>
</dbReference>
<name>A0A0B7B425_9EUPU</name>
<evidence type="ECO:0000256" key="1">
    <source>
        <dbReference type="ARBA" id="ARBA00004123"/>
    </source>
</evidence>
<dbReference type="GO" id="GO:0003697">
    <property type="term" value="F:single-stranded DNA binding"/>
    <property type="evidence" value="ECO:0007669"/>
    <property type="project" value="TreeGrafter"/>
</dbReference>
<dbReference type="InterPro" id="IPR006134">
    <property type="entry name" value="DNA-dir_DNA_pol_B_multi_dom"/>
</dbReference>
<dbReference type="SUPFAM" id="SSF56672">
    <property type="entry name" value="DNA/RNA polymerases"/>
    <property type="match status" value="1"/>
</dbReference>
<dbReference type="GO" id="GO:0003688">
    <property type="term" value="F:DNA replication origin binding"/>
    <property type="evidence" value="ECO:0007669"/>
    <property type="project" value="TreeGrafter"/>
</dbReference>
<keyword evidence="6" id="KW-0479">Metal-binding</keyword>
<dbReference type="InterPro" id="IPR045846">
    <property type="entry name" value="POLBc_alpha"/>
</dbReference>
<sequence length="1325" mass="150377">MFASAAAFSKKKPEASVSLANDDILDGLMGELHKSSKVTKHTDTKSGQPAAKKVAYNPFSVERNSFPRSEESITPKASLTVKRGLSYDKVKPQTQKNLTVSSPVSRTYSERSVSNVTVEQDEDLPENEEFNNGSQTMETTVEDSPTESIDLADIGFDDDMVDTSSKPEELEVKHDVVHDNLQMDTKKCNQLISEEILTLGWENVGNNGQSETHMDFTVDNSNLPLVTNSTGEQVLRFYWLDAYEDPYHQPGTVFLFGKVFVDSVKSHVSCCVTVKNIERRLFILPRVKRMNLKTHVESTEETTLPMVYEEFQRIAEKHRINEFRSMKVRKNYAFEILEVPVEADYLEVRYSAEHPVLPSDVKGETFSHVFGTNTSSLEHLLLNRRMKGPAWLELKCPQVPATETSWCKLEIILAKPDYISVSDNQSSPPPLVVMTLKLQTLPNPKTRQNEIVAAACLVHCDFQMDRPAPKQPYQQHFCVISKPSDSIYPFDFRDQITKQTKRMKIEITPGERGLLGFLLAKIHKLDPDLIVGHDIYGFDLDLLLHRISANKVPHWSKISRLKRTFMPKIVQSHGKATFAEKSAVCGRMLCDVQISARELIRCRSYDLSELAKQVLKQERTELDYDEVREMFSSSLQLLKLIEQTLLDSLFILNIMYELSVVPLALQITNICGNVMSRTLMGGRSERNEWLLLHAFHEKQYVCPDKEFRKKQVLPVGDDEDGDQSGSKKMAQGKRKPAYAGGLVLEPKKGFYDTYILLLDFNSLYPSIIQEYNICFTTISRSAATTEVHDDDEACLILPDHDLEPGVLPTEIRKLVDSRKLVKTLMKNSDVSHEQMMQYDIRQKALKLTANSMYGCLGFTFSRFYAKPLAALVTGKGREILMQTKDLVQKMNLDVIYGDTDSIMINTNSVELDQVYKLGNKVKSEVNKLYRLLEIDIDGVFKSMLLLKKKKYAALCVHRSPDGQVTTSQELKGLDIVRRDWCDLAKDAGKYVVSQILSGETRETIVEKIHTKLQEVGDTVRSGDIPLTLFYITKQLTKNPEDYPDKKSLPHVQVAMRFNSKGGKKMRAGDTVPYIICEDGSTMSATQRAYHPDELIKQDSLKVDTKYYLAHQIHPVVARLCDPIQGTDSAHLAECLGLDPSGYRHTTHHEETAEEDLVTLQLTMEEKFRHCDRFTFSCPSPNCGRQIVLDSVFTGNESSVSPALLACPNTECRLPLWKSKVKLQNLLQLKLHQHVSKYYQGWLVCEDTGCATRTNKMPLVMQSGHLVCPTCEKGYLNPEYTHSALYTQLCFYDYMFDVPKASTYLNEIEKAVARKMNPDIYKYTGN</sequence>
<dbReference type="Gene3D" id="3.90.1600.10">
    <property type="entry name" value="Palm domain of DNA polymerase"/>
    <property type="match status" value="1"/>
</dbReference>
<comment type="catalytic activity">
    <reaction evidence="12">
        <text>DNA(n) + a 2'-deoxyribonucleoside 5'-triphosphate = DNA(n+1) + diphosphate</text>
        <dbReference type="Rhea" id="RHEA:22508"/>
        <dbReference type="Rhea" id="RHEA-COMP:17339"/>
        <dbReference type="Rhea" id="RHEA-COMP:17340"/>
        <dbReference type="ChEBI" id="CHEBI:33019"/>
        <dbReference type="ChEBI" id="CHEBI:61560"/>
        <dbReference type="ChEBI" id="CHEBI:173112"/>
        <dbReference type="EC" id="2.7.7.7"/>
    </reaction>
</comment>
<dbReference type="FunFam" id="3.90.1600.10:FF:000022">
    <property type="entry name" value="DNA polymerase"/>
    <property type="match status" value="1"/>
</dbReference>
<evidence type="ECO:0000256" key="2">
    <source>
        <dbReference type="ARBA" id="ARBA00005755"/>
    </source>
</evidence>
<dbReference type="Gene3D" id="1.10.3200.20">
    <property type="entry name" value="DNA Polymerase alpha, zinc finger"/>
    <property type="match status" value="1"/>
</dbReference>
<feature type="domain" description="DNA-directed DNA polymerase family B exonuclease" evidence="15">
    <location>
        <begin position="368"/>
        <end position="609"/>
    </location>
</feature>
<keyword evidence="8" id="KW-0862">Zinc</keyword>
<keyword evidence="7" id="KW-0863">Zinc-finger</keyword>
<dbReference type="InterPro" id="IPR006172">
    <property type="entry name" value="DNA-dir_DNA_pol_B"/>
</dbReference>
<dbReference type="GO" id="GO:0005658">
    <property type="term" value="C:alpha DNA polymerase:primase complex"/>
    <property type="evidence" value="ECO:0007669"/>
    <property type="project" value="UniProtKB-ARBA"/>
</dbReference>
<dbReference type="GO" id="GO:0003682">
    <property type="term" value="F:chromatin binding"/>
    <property type="evidence" value="ECO:0007669"/>
    <property type="project" value="TreeGrafter"/>
</dbReference>
<keyword evidence="5 12" id="KW-0235">DNA replication</keyword>
<dbReference type="SUPFAM" id="SSF90234">
    <property type="entry name" value="Zinc finger domain of DNA polymerase-alpha"/>
    <property type="match status" value="1"/>
</dbReference>
<evidence type="ECO:0000256" key="6">
    <source>
        <dbReference type="ARBA" id="ARBA00022723"/>
    </source>
</evidence>
<evidence type="ECO:0000256" key="12">
    <source>
        <dbReference type="RuleBase" id="RU000442"/>
    </source>
</evidence>
<dbReference type="CDD" id="cd05776">
    <property type="entry name" value="DNA_polB_alpha_exo"/>
    <property type="match status" value="1"/>
</dbReference>
<dbReference type="InterPro" id="IPR043502">
    <property type="entry name" value="DNA/RNA_pol_sf"/>
</dbReference>
<dbReference type="InterPro" id="IPR006133">
    <property type="entry name" value="DNA-dir_DNA_pol_B_exonuc"/>
</dbReference>
<dbReference type="FunFam" id="3.30.70.2820:FF:000001">
    <property type="entry name" value="DNA polymerase"/>
    <property type="match status" value="1"/>
</dbReference>
<reference evidence="17" key="1">
    <citation type="submission" date="2014-12" db="EMBL/GenBank/DDBJ databases">
        <title>Insight into the proteome of Arion vulgaris.</title>
        <authorList>
            <person name="Aradska J."/>
            <person name="Bulat T."/>
            <person name="Smidak R."/>
            <person name="Sarate P."/>
            <person name="Gangsoo J."/>
            <person name="Sialana F."/>
            <person name="Bilban M."/>
            <person name="Lubec G."/>
        </authorList>
    </citation>
    <scope>NUCLEOTIDE SEQUENCE</scope>
    <source>
        <tissue evidence="17">Skin</tissue>
    </source>
</reference>
<dbReference type="PRINTS" id="PR00106">
    <property type="entry name" value="DNAPOLB"/>
</dbReference>
<dbReference type="Pfam" id="PF03104">
    <property type="entry name" value="DNA_pol_B_exo1"/>
    <property type="match status" value="1"/>
</dbReference>
<dbReference type="Gene3D" id="3.30.420.10">
    <property type="entry name" value="Ribonuclease H-like superfamily/Ribonuclease H"/>
    <property type="match status" value="1"/>
</dbReference>
<dbReference type="EC" id="2.7.7.7" evidence="12"/>
<dbReference type="Pfam" id="PF08996">
    <property type="entry name" value="zf-DNA_Pol"/>
    <property type="match status" value="1"/>
</dbReference>
<comment type="subcellular location">
    <subcellularLocation>
        <location evidence="1">Nucleus</location>
    </subcellularLocation>
</comment>
<keyword evidence="10 12" id="KW-0238">DNA-binding</keyword>
<dbReference type="FunFam" id="3.30.420.10:FF:000018">
    <property type="entry name" value="DNA polymerase"/>
    <property type="match status" value="1"/>
</dbReference>
<evidence type="ECO:0000256" key="3">
    <source>
        <dbReference type="ARBA" id="ARBA00022679"/>
    </source>
</evidence>
<feature type="region of interest" description="Disordered" evidence="13">
    <location>
        <begin position="96"/>
        <end position="146"/>
    </location>
</feature>
<dbReference type="PANTHER" id="PTHR45861:SF1">
    <property type="entry name" value="DNA POLYMERASE ALPHA CATALYTIC SUBUNIT"/>
    <property type="match status" value="1"/>
</dbReference>
<dbReference type="InterPro" id="IPR038256">
    <property type="entry name" value="Pol_alpha_znc_sf"/>
</dbReference>
<evidence type="ECO:0000259" key="15">
    <source>
        <dbReference type="Pfam" id="PF03104"/>
    </source>
</evidence>
<evidence type="ECO:0000256" key="13">
    <source>
        <dbReference type="SAM" id="MobiDB-lite"/>
    </source>
</evidence>
<evidence type="ECO:0000256" key="11">
    <source>
        <dbReference type="ARBA" id="ARBA00023242"/>
    </source>
</evidence>
<evidence type="ECO:0000313" key="17">
    <source>
        <dbReference type="EMBL" id="CEK87011.1"/>
    </source>
</evidence>
<keyword evidence="3 12" id="KW-0808">Transferase</keyword>
<dbReference type="EMBL" id="HACG01040146">
    <property type="protein sequence ID" value="CEK87011.1"/>
    <property type="molecule type" value="Transcribed_RNA"/>
</dbReference>
<dbReference type="PANTHER" id="PTHR45861">
    <property type="entry name" value="DNA POLYMERASE ALPHA CATALYTIC SUBUNIT"/>
    <property type="match status" value="1"/>
</dbReference>
<feature type="compositionally biased region" description="Polar residues" evidence="13">
    <location>
        <begin position="130"/>
        <end position="139"/>
    </location>
</feature>
<evidence type="ECO:0000256" key="5">
    <source>
        <dbReference type="ARBA" id="ARBA00022705"/>
    </source>
</evidence>
<evidence type="ECO:0000256" key="7">
    <source>
        <dbReference type="ARBA" id="ARBA00022771"/>
    </source>
</evidence>
<evidence type="ECO:0000256" key="4">
    <source>
        <dbReference type="ARBA" id="ARBA00022695"/>
    </source>
</evidence>
<dbReference type="Gene3D" id="1.10.132.60">
    <property type="entry name" value="DNA polymerase family B, C-terminal domain"/>
    <property type="match status" value="1"/>
</dbReference>
<comment type="similarity">
    <text evidence="2 12">Belongs to the DNA polymerase type-B family.</text>
</comment>
<dbReference type="InterPro" id="IPR042087">
    <property type="entry name" value="DNA_pol_B_thumb"/>
</dbReference>
<evidence type="ECO:0000259" key="14">
    <source>
        <dbReference type="Pfam" id="PF00136"/>
    </source>
</evidence>
<dbReference type="InterPro" id="IPR012337">
    <property type="entry name" value="RNaseH-like_sf"/>
</dbReference>
<feature type="domain" description="DNA-directed DNA polymerase family B multifunctional" evidence="14">
    <location>
        <begin position="674"/>
        <end position="1123"/>
    </location>
</feature>
<evidence type="ECO:0000256" key="10">
    <source>
        <dbReference type="ARBA" id="ARBA00023125"/>
    </source>
</evidence>
<keyword evidence="9 12" id="KW-0239">DNA-directed DNA polymerase</keyword>
<dbReference type="GO" id="GO:0006272">
    <property type="term" value="P:leading strand elongation"/>
    <property type="evidence" value="ECO:0007669"/>
    <property type="project" value="TreeGrafter"/>
</dbReference>